<keyword evidence="4" id="KW-1185">Reference proteome</keyword>
<dbReference type="InterPro" id="IPR001387">
    <property type="entry name" value="Cro/C1-type_HTH"/>
</dbReference>
<dbReference type="Gene3D" id="1.10.260.40">
    <property type="entry name" value="lambda repressor-like DNA-binding domains"/>
    <property type="match status" value="1"/>
</dbReference>
<dbReference type="CDD" id="cd00093">
    <property type="entry name" value="HTH_XRE"/>
    <property type="match status" value="1"/>
</dbReference>
<dbReference type="AlphaFoldDB" id="A0A846N2A7"/>
<organism evidence="3 4">
    <name type="scientific">Rhizomicrobium palustre</name>
    <dbReference type="NCBI Taxonomy" id="189966"/>
    <lineage>
        <taxon>Bacteria</taxon>
        <taxon>Pseudomonadati</taxon>
        <taxon>Pseudomonadota</taxon>
        <taxon>Alphaproteobacteria</taxon>
        <taxon>Micropepsales</taxon>
        <taxon>Micropepsaceae</taxon>
        <taxon>Rhizomicrobium</taxon>
    </lineage>
</organism>
<dbReference type="SMART" id="SM00530">
    <property type="entry name" value="HTH_XRE"/>
    <property type="match status" value="1"/>
</dbReference>
<feature type="region of interest" description="Disordered" evidence="1">
    <location>
        <begin position="100"/>
        <end position="124"/>
    </location>
</feature>
<evidence type="ECO:0000313" key="3">
    <source>
        <dbReference type="EMBL" id="NIK89639.1"/>
    </source>
</evidence>
<proteinExistence type="predicted"/>
<dbReference type="PROSITE" id="PS50943">
    <property type="entry name" value="HTH_CROC1"/>
    <property type="match status" value="1"/>
</dbReference>
<dbReference type="RefSeq" id="WP_167083709.1">
    <property type="nucleotide sequence ID" value="NZ_BAAADC010000001.1"/>
</dbReference>
<dbReference type="Proteomes" id="UP000570514">
    <property type="component" value="Unassembled WGS sequence"/>
</dbReference>
<feature type="compositionally biased region" description="Basic and acidic residues" evidence="1">
    <location>
        <begin position="104"/>
        <end position="115"/>
    </location>
</feature>
<dbReference type="SUPFAM" id="SSF47413">
    <property type="entry name" value="lambda repressor-like DNA-binding domains"/>
    <property type="match status" value="1"/>
</dbReference>
<sequence length="124" mass="14319">MNTRLPKKPNEVDREIGLKLRKWRLAQEMEAGELASKLGVTYQQLRKYEKGLTRISASRLYEISQTLDVPIHWFFRENHLDTDRVQPALFGELSGKRQSMLDGVSRRTGEAKKSPLDAQPVDPR</sequence>
<comment type="caution">
    <text evidence="3">The sequence shown here is derived from an EMBL/GenBank/DDBJ whole genome shotgun (WGS) entry which is preliminary data.</text>
</comment>
<dbReference type="InterPro" id="IPR010982">
    <property type="entry name" value="Lambda_DNA-bd_dom_sf"/>
</dbReference>
<dbReference type="GO" id="GO:0003677">
    <property type="term" value="F:DNA binding"/>
    <property type="evidence" value="ECO:0007669"/>
    <property type="project" value="InterPro"/>
</dbReference>
<evidence type="ECO:0000256" key="1">
    <source>
        <dbReference type="SAM" id="MobiDB-lite"/>
    </source>
</evidence>
<protein>
    <submittedName>
        <fullName evidence="3">Transcriptional regulator with XRE-family HTH domain</fullName>
    </submittedName>
</protein>
<accession>A0A846N2A7</accession>
<dbReference type="Pfam" id="PF01381">
    <property type="entry name" value="HTH_3"/>
    <property type="match status" value="1"/>
</dbReference>
<dbReference type="EMBL" id="JAASRM010000001">
    <property type="protein sequence ID" value="NIK89639.1"/>
    <property type="molecule type" value="Genomic_DNA"/>
</dbReference>
<gene>
    <name evidence="3" type="ORF">FHS83_002957</name>
</gene>
<evidence type="ECO:0000313" key="4">
    <source>
        <dbReference type="Proteomes" id="UP000570514"/>
    </source>
</evidence>
<feature type="domain" description="HTH cro/C1-type" evidence="2">
    <location>
        <begin position="20"/>
        <end position="74"/>
    </location>
</feature>
<evidence type="ECO:0000259" key="2">
    <source>
        <dbReference type="PROSITE" id="PS50943"/>
    </source>
</evidence>
<reference evidence="3 4" key="1">
    <citation type="submission" date="2020-03" db="EMBL/GenBank/DDBJ databases">
        <title>Genomic Encyclopedia of Type Strains, Phase IV (KMG-IV): sequencing the most valuable type-strain genomes for metagenomic binning, comparative biology and taxonomic classification.</title>
        <authorList>
            <person name="Goeker M."/>
        </authorList>
    </citation>
    <scope>NUCLEOTIDE SEQUENCE [LARGE SCALE GENOMIC DNA]</scope>
    <source>
        <strain evidence="3 4">DSM 19867</strain>
    </source>
</reference>
<name>A0A846N2A7_9PROT</name>